<reference evidence="3" key="1">
    <citation type="submission" date="2025-08" db="UniProtKB">
        <authorList>
            <consortium name="RefSeq"/>
        </authorList>
    </citation>
    <scope>IDENTIFICATION</scope>
    <source>
        <strain evidence="3">MV-25-SWS-2005</strain>
        <tissue evidence="3">Whole body</tissue>
    </source>
</reference>
<sequence length="156" mass="17130">MQQYQFLRTLCLFLMISSMVVYIQSECNKCQSNNNVACVNKTHYRFCLDNVEPGAILPCNDGEVCTSLAKICVPEGAYEPSCQDSEATTPNECPSCTASSLFVCTSRTTFQQCNGTTLTDRVIKCNEGKFCSMASGKYCVGECELTGDIECDRDAP</sequence>
<dbReference type="Proteomes" id="UP000001819">
    <property type="component" value="Chromosome X"/>
</dbReference>
<dbReference type="InParanoid" id="A0A6I8UC18"/>
<feature type="chain" id="PRO_5026018810" evidence="1">
    <location>
        <begin position="26"/>
        <end position="156"/>
    </location>
</feature>
<feature type="signal peptide" evidence="1">
    <location>
        <begin position="1"/>
        <end position="25"/>
    </location>
</feature>
<dbReference type="ExpressionAtlas" id="A0A6I8UC18">
    <property type="expression patterns" value="baseline"/>
</dbReference>
<accession>A0A6I8UC18</accession>
<proteinExistence type="predicted"/>
<dbReference type="KEGG" id="dpo:4812707"/>
<keyword evidence="2" id="KW-1185">Reference proteome</keyword>
<dbReference type="RefSeq" id="XP_001353087.3">
    <property type="nucleotide sequence ID" value="XM_001353051.4"/>
</dbReference>
<protein>
    <submittedName>
        <fullName evidence="3">Uncharacterized protein</fullName>
    </submittedName>
</protein>
<dbReference type="AlphaFoldDB" id="A0A6I8UC18"/>
<keyword evidence="1" id="KW-0732">Signal</keyword>
<evidence type="ECO:0000313" key="2">
    <source>
        <dbReference type="Proteomes" id="UP000001819"/>
    </source>
</evidence>
<gene>
    <name evidence="3" type="primary">LOC4812707</name>
</gene>
<name>A0A6I8UC18_DROPS</name>
<evidence type="ECO:0000256" key="1">
    <source>
        <dbReference type="SAM" id="SignalP"/>
    </source>
</evidence>
<organism evidence="2 3">
    <name type="scientific">Drosophila pseudoobscura pseudoobscura</name>
    <name type="common">Fruit fly</name>
    <dbReference type="NCBI Taxonomy" id="46245"/>
    <lineage>
        <taxon>Eukaryota</taxon>
        <taxon>Metazoa</taxon>
        <taxon>Ecdysozoa</taxon>
        <taxon>Arthropoda</taxon>
        <taxon>Hexapoda</taxon>
        <taxon>Insecta</taxon>
        <taxon>Pterygota</taxon>
        <taxon>Neoptera</taxon>
        <taxon>Endopterygota</taxon>
        <taxon>Diptera</taxon>
        <taxon>Brachycera</taxon>
        <taxon>Muscomorpha</taxon>
        <taxon>Ephydroidea</taxon>
        <taxon>Drosophilidae</taxon>
        <taxon>Drosophila</taxon>
        <taxon>Sophophora</taxon>
    </lineage>
</organism>
<evidence type="ECO:0000313" key="3">
    <source>
        <dbReference type="RefSeq" id="XP_001353087.3"/>
    </source>
</evidence>
<dbReference type="FunCoup" id="A0A6I8UC18">
    <property type="interactions" value="1"/>
</dbReference>